<dbReference type="GO" id="GO:0016907">
    <property type="term" value="F:G protein-coupled acetylcholine receptor activity"/>
    <property type="evidence" value="ECO:0007669"/>
    <property type="project" value="InterPro"/>
</dbReference>
<reference evidence="12" key="1">
    <citation type="submission" date="2017-09" db="EMBL/GenBank/DDBJ databases">
        <title>mAChRs in Hydra.</title>
        <authorList>
            <person name="Li S."/>
            <person name="Hauser F."/>
            <person name="Grimmelikhuijzen C."/>
        </authorList>
    </citation>
    <scope>NUCLEOTIDE SEQUENCE</scope>
</reference>
<feature type="transmembrane region" description="Helical" evidence="10">
    <location>
        <begin position="150"/>
        <end position="171"/>
    </location>
</feature>
<evidence type="ECO:0000256" key="10">
    <source>
        <dbReference type="SAM" id="Phobius"/>
    </source>
</evidence>
<accession>A0A678WCD9</accession>
<dbReference type="GO" id="GO:0030425">
    <property type="term" value="C:dendrite"/>
    <property type="evidence" value="ECO:0007669"/>
    <property type="project" value="TreeGrafter"/>
</dbReference>
<dbReference type="PRINTS" id="PR00237">
    <property type="entry name" value="GPCRRHODOPSN"/>
</dbReference>
<feature type="transmembrane region" description="Helical" evidence="10">
    <location>
        <begin position="320"/>
        <end position="339"/>
    </location>
</feature>
<dbReference type="PROSITE" id="PS00237">
    <property type="entry name" value="G_PROTEIN_RECEP_F1_1"/>
    <property type="match status" value="1"/>
</dbReference>
<evidence type="ECO:0000256" key="6">
    <source>
        <dbReference type="ARBA" id="ARBA00023136"/>
    </source>
</evidence>
<comment type="similarity">
    <text evidence="9">Belongs to the G-protein coupled receptor 1 family.</text>
</comment>
<dbReference type="GO" id="GO:0007187">
    <property type="term" value="P:G protein-coupled receptor signaling pathway, coupled to cyclic nucleotide second messenger"/>
    <property type="evidence" value="ECO:0007669"/>
    <property type="project" value="TreeGrafter"/>
</dbReference>
<sequence length="356" mass="41505">MLYSDVTRDFESKSSHFNNTESRFNSVESGFIIFGLTLISFITTAANICVFIAYFRNQNLQTPSNWLLISLAVADTWVGAVSINFFTVYFVYGYWPMDRLVCNFWLSTDYWCSHASVINLLVISVDRYLMVRTPYTYRFMRNSVRLKSTIFFAWFVSFILSVPWIISYPYIVGKQEVPHDMCYIQFLKQSVFMTIFTALSAYYIPLLIMFVMYFRIYTFLQKRKQTANKLRCPNVLNEPVASPSGHVSVLQKNISSVENNKMFCLTFQVLPKIKYKNHNKAKKLLILIILAFSITWLPYHVFAVISPFCKKCVTASLWKFGYLSCYVNSLINPFCYAFGNRKFAEAIKSLFSKKKC</sequence>
<dbReference type="PANTHER" id="PTHR24247">
    <property type="entry name" value="5-HYDROXYTRYPTAMINE RECEPTOR"/>
    <property type="match status" value="1"/>
</dbReference>
<evidence type="ECO:0000256" key="7">
    <source>
        <dbReference type="ARBA" id="ARBA00023170"/>
    </source>
</evidence>
<keyword evidence="6 10" id="KW-0472">Membrane</keyword>
<name>A0A678WCD9_HYDVU</name>
<dbReference type="InterPro" id="IPR017452">
    <property type="entry name" value="GPCR_Rhodpsn_7TM"/>
</dbReference>
<dbReference type="InterPro" id="IPR000276">
    <property type="entry name" value="GPCR_Rhodpsn"/>
</dbReference>
<dbReference type="GO" id="GO:0045202">
    <property type="term" value="C:synapse"/>
    <property type="evidence" value="ECO:0007669"/>
    <property type="project" value="TreeGrafter"/>
</dbReference>
<dbReference type="Pfam" id="PF00001">
    <property type="entry name" value="7tm_1"/>
    <property type="match status" value="1"/>
</dbReference>
<keyword evidence="8 9" id="KW-0807">Transducer</keyword>
<protein>
    <submittedName>
        <fullName evidence="12">MAch receptor A3</fullName>
    </submittedName>
</protein>
<dbReference type="PRINTS" id="PR00243">
    <property type="entry name" value="MUSCARINICR"/>
</dbReference>
<feature type="transmembrane region" description="Helical" evidence="10">
    <location>
        <begin position="111"/>
        <end position="129"/>
    </location>
</feature>
<evidence type="ECO:0000313" key="12">
    <source>
        <dbReference type="EMBL" id="AYL60021.1"/>
    </source>
</evidence>
<feature type="transmembrane region" description="Helical" evidence="10">
    <location>
        <begin position="191"/>
        <end position="214"/>
    </location>
</feature>
<dbReference type="PROSITE" id="PS50262">
    <property type="entry name" value="G_PROTEIN_RECEP_F1_2"/>
    <property type="match status" value="1"/>
</dbReference>
<evidence type="ECO:0000256" key="3">
    <source>
        <dbReference type="ARBA" id="ARBA00022692"/>
    </source>
</evidence>
<organism evidence="12">
    <name type="scientific">Hydra vulgaris</name>
    <name type="common">Hydra</name>
    <name type="synonym">Hydra attenuata</name>
    <dbReference type="NCBI Taxonomy" id="6087"/>
    <lineage>
        <taxon>Eukaryota</taxon>
        <taxon>Metazoa</taxon>
        <taxon>Cnidaria</taxon>
        <taxon>Hydrozoa</taxon>
        <taxon>Hydroidolina</taxon>
        <taxon>Anthoathecata</taxon>
        <taxon>Aplanulata</taxon>
        <taxon>Hydridae</taxon>
        <taxon>Hydra</taxon>
    </lineage>
</organism>
<keyword evidence="4 10" id="KW-1133">Transmembrane helix</keyword>
<keyword evidence="3 9" id="KW-0812">Transmembrane</keyword>
<feature type="domain" description="G-protein coupled receptors family 1 profile" evidence="11">
    <location>
        <begin position="46"/>
        <end position="336"/>
    </location>
</feature>
<dbReference type="GO" id="GO:0005886">
    <property type="term" value="C:plasma membrane"/>
    <property type="evidence" value="ECO:0007669"/>
    <property type="project" value="UniProtKB-SubCell"/>
</dbReference>
<dbReference type="Gene3D" id="1.20.1070.10">
    <property type="entry name" value="Rhodopsin 7-helix transmembrane proteins"/>
    <property type="match status" value="1"/>
</dbReference>
<dbReference type="GO" id="GO:0007197">
    <property type="term" value="P:adenylate cyclase-inhibiting G protein-coupled acetylcholine receptor signaling pathway"/>
    <property type="evidence" value="ECO:0007669"/>
    <property type="project" value="TreeGrafter"/>
</dbReference>
<evidence type="ECO:0000256" key="8">
    <source>
        <dbReference type="ARBA" id="ARBA00023224"/>
    </source>
</evidence>
<evidence type="ECO:0000256" key="5">
    <source>
        <dbReference type="ARBA" id="ARBA00023040"/>
    </source>
</evidence>
<feature type="transmembrane region" description="Helical" evidence="10">
    <location>
        <begin position="66"/>
        <end position="91"/>
    </location>
</feature>
<dbReference type="PANTHER" id="PTHR24247:SF265">
    <property type="entry name" value="MUSCARINIC ACETYLCHOLINE RECEPTOR DM1"/>
    <property type="match status" value="1"/>
</dbReference>
<keyword evidence="5 9" id="KW-0297">G-protein coupled receptor</keyword>
<evidence type="ECO:0000256" key="1">
    <source>
        <dbReference type="ARBA" id="ARBA00004651"/>
    </source>
</evidence>
<dbReference type="SUPFAM" id="SSF81321">
    <property type="entry name" value="Family A G protein-coupled receptor-like"/>
    <property type="match status" value="1"/>
</dbReference>
<evidence type="ECO:0000256" key="2">
    <source>
        <dbReference type="ARBA" id="ARBA00022475"/>
    </source>
</evidence>
<feature type="transmembrane region" description="Helical" evidence="10">
    <location>
        <begin position="31"/>
        <end position="54"/>
    </location>
</feature>
<dbReference type="GO" id="GO:0004993">
    <property type="term" value="F:G protein-coupled serotonin receptor activity"/>
    <property type="evidence" value="ECO:0007669"/>
    <property type="project" value="TreeGrafter"/>
</dbReference>
<comment type="subcellular location">
    <subcellularLocation>
        <location evidence="1">Cell membrane</location>
        <topology evidence="1">Multi-pass membrane protein</topology>
    </subcellularLocation>
</comment>
<keyword evidence="2" id="KW-1003">Cell membrane</keyword>
<dbReference type="AlphaFoldDB" id="A0A678WCD9"/>
<keyword evidence="7 9" id="KW-0675">Receptor</keyword>
<feature type="transmembrane region" description="Helical" evidence="10">
    <location>
        <begin position="284"/>
        <end position="308"/>
    </location>
</feature>
<proteinExistence type="evidence at transcript level"/>
<dbReference type="OrthoDB" id="6021590at2759"/>
<dbReference type="InterPro" id="IPR000995">
    <property type="entry name" value="Musac_Ach_rcpt"/>
</dbReference>
<dbReference type="EMBL" id="MF805371">
    <property type="protein sequence ID" value="AYL60021.1"/>
    <property type="molecule type" value="mRNA"/>
</dbReference>
<evidence type="ECO:0000256" key="4">
    <source>
        <dbReference type="ARBA" id="ARBA00022989"/>
    </source>
</evidence>
<evidence type="ECO:0000259" key="11">
    <source>
        <dbReference type="PROSITE" id="PS50262"/>
    </source>
</evidence>
<evidence type="ECO:0000256" key="9">
    <source>
        <dbReference type="RuleBase" id="RU000688"/>
    </source>
</evidence>